<dbReference type="InterPro" id="IPR005183">
    <property type="entry name" value="DUF305_CopM-like"/>
</dbReference>
<comment type="caution">
    <text evidence="4">The sequence shown here is derived from an EMBL/GenBank/DDBJ whole genome shotgun (WGS) entry which is preliminary data.</text>
</comment>
<evidence type="ECO:0000259" key="3">
    <source>
        <dbReference type="Pfam" id="PF03713"/>
    </source>
</evidence>
<keyword evidence="2" id="KW-0732">Signal</keyword>
<accession>A0A7Y9J111</accession>
<dbReference type="AlphaFoldDB" id="A0A7Y9J111"/>
<feature type="chain" id="PRO_5030922592" evidence="2">
    <location>
        <begin position="28"/>
        <end position="238"/>
    </location>
</feature>
<dbReference type="PROSITE" id="PS51257">
    <property type="entry name" value="PROKAR_LIPOPROTEIN"/>
    <property type="match status" value="1"/>
</dbReference>
<evidence type="ECO:0000256" key="1">
    <source>
        <dbReference type="SAM" id="MobiDB-lite"/>
    </source>
</evidence>
<gene>
    <name evidence="4" type="ORF">BJ968_002271</name>
</gene>
<dbReference type="Proteomes" id="UP000521922">
    <property type="component" value="Unassembled WGS sequence"/>
</dbReference>
<feature type="region of interest" description="Disordered" evidence="1">
    <location>
        <begin position="35"/>
        <end position="68"/>
    </location>
</feature>
<evidence type="ECO:0000313" key="5">
    <source>
        <dbReference type="Proteomes" id="UP000521922"/>
    </source>
</evidence>
<dbReference type="EMBL" id="JACCBB010000001">
    <property type="protein sequence ID" value="NYD22731.1"/>
    <property type="molecule type" value="Genomic_DNA"/>
</dbReference>
<protein>
    <submittedName>
        <fullName evidence="4">Uncharacterized protein (DUF305 family)</fullName>
    </submittedName>
</protein>
<organism evidence="4 5">
    <name type="scientific">Kineococcus aurantiacus</name>
    <dbReference type="NCBI Taxonomy" id="37633"/>
    <lineage>
        <taxon>Bacteria</taxon>
        <taxon>Bacillati</taxon>
        <taxon>Actinomycetota</taxon>
        <taxon>Actinomycetes</taxon>
        <taxon>Kineosporiales</taxon>
        <taxon>Kineosporiaceae</taxon>
        <taxon>Kineococcus</taxon>
    </lineage>
</organism>
<dbReference type="PANTHER" id="PTHR36933">
    <property type="entry name" value="SLL0788 PROTEIN"/>
    <property type="match status" value="1"/>
</dbReference>
<evidence type="ECO:0000256" key="2">
    <source>
        <dbReference type="SAM" id="SignalP"/>
    </source>
</evidence>
<evidence type="ECO:0000313" key="4">
    <source>
        <dbReference type="EMBL" id="NYD22731.1"/>
    </source>
</evidence>
<dbReference type="PANTHER" id="PTHR36933:SF1">
    <property type="entry name" value="SLL0788 PROTEIN"/>
    <property type="match status" value="1"/>
</dbReference>
<keyword evidence="5" id="KW-1185">Reference proteome</keyword>
<feature type="compositionally biased region" description="Low complexity" evidence="1">
    <location>
        <begin position="40"/>
        <end position="62"/>
    </location>
</feature>
<reference evidence="4 5" key="1">
    <citation type="submission" date="2020-07" db="EMBL/GenBank/DDBJ databases">
        <title>Sequencing the genomes of 1000 actinobacteria strains.</title>
        <authorList>
            <person name="Klenk H.-P."/>
        </authorList>
    </citation>
    <scope>NUCLEOTIDE SEQUENCE [LARGE SCALE GENOMIC DNA]</scope>
    <source>
        <strain evidence="4 5">DSM 7487</strain>
    </source>
</reference>
<feature type="domain" description="DUF305" evidence="3">
    <location>
        <begin position="75"/>
        <end position="234"/>
    </location>
</feature>
<name>A0A7Y9J111_9ACTN</name>
<proteinExistence type="predicted"/>
<dbReference type="InterPro" id="IPR012347">
    <property type="entry name" value="Ferritin-like"/>
</dbReference>
<dbReference type="Pfam" id="PF03713">
    <property type="entry name" value="DUF305"/>
    <property type="match status" value="1"/>
</dbReference>
<feature type="signal peptide" evidence="2">
    <location>
        <begin position="1"/>
        <end position="27"/>
    </location>
</feature>
<dbReference type="RefSeq" id="WP_179751922.1">
    <property type="nucleotide sequence ID" value="NZ_BAAAGN010000009.1"/>
</dbReference>
<sequence length="238" mass="24566">MRTTTRTTRTTRAAALGAAATLSLLLAACGGGDTGSMDHSSMASESSESSESSTTSPSPSAGAAGGVDAEHDDQDVAFAQMMIVHHQGALEMAQLATTRASSQEVKDLAAGISAAQEPEMEAMSSWLAAWGAPATAAPSTGGMDGMEGMDHSSTGGSASGMPGMMTEEQMTRLQDATGADFDRMFLQMMVEHHTGAVQMARTEQEQGSNPQALELADSIVTSQTAEIQRMEQLLTTLG</sequence>
<dbReference type="Gene3D" id="1.20.1260.10">
    <property type="match status" value="1"/>
</dbReference>